<dbReference type="GO" id="GO:0022857">
    <property type="term" value="F:transmembrane transporter activity"/>
    <property type="evidence" value="ECO:0007669"/>
    <property type="project" value="TreeGrafter"/>
</dbReference>
<proteinExistence type="inferred from homology"/>
<reference evidence="6" key="1">
    <citation type="submission" date="2022-03" db="EMBL/GenBank/DDBJ databases">
        <title>The complete genome sequence of a Methyloterrigena soli.</title>
        <authorList>
            <person name="Zi Z."/>
        </authorList>
    </citation>
    <scope>NUCLEOTIDE SEQUENCE</scope>
    <source>
        <strain evidence="6">M48</strain>
    </source>
</reference>
<protein>
    <submittedName>
        <fullName evidence="6">ABC transporter ATP-binding protein</fullName>
    </submittedName>
</protein>
<name>A0AA41UD42_9HYPH</name>
<dbReference type="InterPro" id="IPR003593">
    <property type="entry name" value="AAA+_ATPase"/>
</dbReference>
<feature type="domain" description="ABC transporter" evidence="5">
    <location>
        <begin position="9"/>
        <end position="236"/>
    </location>
</feature>
<accession>A0AA41UD42</accession>
<keyword evidence="3 6" id="KW-0067">ATP-binding</keyword>
<dbReference type="InterPro" id="IPR003439">
    <property type="entry name" value="ABC_transporter-like_ATP-bd"/>
</dbReference>
<evidence type="ECO:0000256" key="4">
    <source>
        <dbReference type="ARBA" id="ARBA00022967"/>
    </source>
</evidence>
<dbReference type="Pfam" id="PF00005">
    <property type="entry name" value="ABC_tran"/>
    <property type="match status" value="1"/>
</dbReference>
<evidence type="ECO:0000259" key="5">
    <source>
        <dbReference type="PROSITE" id="PS50893"/>
    </source>
</evidence>
<dbReference type="RefSeq" id="WP_281737203.1">
    <property type="nucleotide sequence ID" value="NZ_JAKETQ010000004.1"/>
</dbReference>
<sequence length="238" mass="25740">MGEGAPPVLTGRDIAVSFAGKTILDVPALAVQPGDLVALTGPSGSGKTTLLHVLAGILRPDRGSVVWGETDIARLRQSASDDWRYRNVGLVFQEFHLIDQLSPVHNVTLPATFAHFTVPPELHRRAQGLLDDFGVPADAHLTRTLSRGERQRTAIARALLLEPSILLADEPTASLDEDSARQVTDTLIASARGQTMVIVTHDPIVMERCRRIIRLEHGRIVSDDVREPAKPSVAEAAP</sequence>
<dbReference type="Gene3D" id="3.40.50.300">
    <property type="entry name" value="P-loop containing nucleotide triphosphate hydrolases"/>
    <property type="match status" value="1"/>
</dbReference>
<dbReference type="PANTHER" id="PTHR24220">
    <property type="entry name" value="IMPORT ATP-BINDING PROTEIN"/>
    <property type="match status" value="1"/>
</dbReference>
<evidence type="ECO:0000256" key="1">
    <source>
        <dbReference type="ARBA" id="ARBA00005417"/>
    </source>
</evidence>
<dbReference type="SMART" id="SM00382">
    <property type="entry name" value="AAA"/>
    <property type="match status" value="1"/>
</dbReference>
<keyword evidence="7" id="KW-1185">Reference proteome</keyword>
<gene>
    <name evidence="6" type="ORF">ML536_20740</name>
</gene>
<organism evidence="6 7">
    <name type="scientific">Paradevosia shaoguanensis</name>
    <dbReference type="NCBI Taxonomy" id="1335043"/>
    <lineage>
        <taxon>Bacteria</taxon>
        <taxon>Pseudomonadati</taxon>
        <taxon>Pseudomonadota</taxon>
        <taxon>Alphaproteobacteria</taxon>
        <taxon>Hyphomicrobiales</taxon>
        <taxon>Devosiaceae</taxon>
        <taxon>Paradevosia</taxon>
    </lineage>
</organism>
<comment type="caution">
    <text evidence="6">The sequence shown here is derived from an EMBL/GenBank/DDBJ whole genome shotgun (WGS) entry which is preliminary data.</text>
</comment>
<dbReference type="PANTHER" id="PTHR24220:SF689">
    <property type="entry name" value="LIPOPROTEIN-RELEASING SYSTEM ATP-BINDING PROTEIN LOLD"/>
    <property type="match status" value="1"/>
</dbReference>
<dbReference type="InterPro" id="IPR027417">
    <property type="entry name" value="P-loop_NTPase"/>
</dbReference>
<dbReference type="AlphaFoldDB" id="A0AA41UD42"/>
<evidence type="ECO:0000313" key="6">
    <source>
        <dbReference type="EMBL" id="MCI0129268.1"/>
    </source>
</evidence>
<evidence type="ECO:0000256" key="2">
    <source>
        <dbReference type="ARBA" id="ARBA00022741"/>
    </source>
</evidence>
<dbReference type="SUPFAM" id="SSF52540">
    <property type="entry name" value="P-loop containing nucleoside triphosphate hydrolases"/>
    <property type="match status" value="1"/>
</dbReference>
<dbReference type="GO" id="GO:0005886">
    <property type="term" value="C:plasma membrane"/>
    <property type="evidence" value="ECO:0007669"/>
    <property type="project" value="TreeGrafter"/>
</dbReference>
<evidence type="ECO:0000256" key="3">
    <source>
        <dbReference type="ARBA" id="ARBA00022840"/>
    </source>
</evidence>
<keyword evidence="2" id="KW-0547">Nucleotide-binding</keyword>
<keyword evidence="4" id="KW-1278">Translocase</keyword>
<dbReference type="GO" id="GO:0016887">
    <property type="term" value="F:ATP hydrolysis activity"/>
    <property type="evidence" value="ECO:0007669"/>
    <property type="project" value="InterPro"/>
</dbReference>
<dbReference type="GO" id="GO:0005524">
    <property type="term" value="F:ATP binding"/>
    <property type="evidence" value="ECO:0007669"/>
    <property type="project" value="UniProtKB-KW"/>
</dbReference>
<dbReference type="InterPro" id="IPR015854">
    <property type="entry name" value="ABC_transpr_LolD-like"/>
</dbReference>
<dbReference type="EMBL" id="JALAZD010000004">
    <property type="protein sequence ID" value="MCI0129268.1"/>
    <property type="molecule type" value="Genomic_DNA"/>
</dbReference>
<evidence type="ECO:0000313" key="7">
    <source>
        <dbReference type="Proteomes" id="UP001156140"/>
    </source>
</evidence>
<dbReference type="Proteomes" id="UP001156140">
    <property type="component" value="Unassembled WGS sequence"/>
</dbReference>
<comment type="similarity">
    <text evidence="1">Belongs to the ABC transporter superfamily.</text>
</comment>
<dbReference type="PROSITE" id="PS50893">
    <property type="entry name" value="ABC_TRANSPORTER_2"/>
    <property type="match status" value="1"/>
</dbReference>